<dbReference type="PRINTS" id="PR00301">
    <property type="entry name" value="HEATSHOCK70"/>
</dbReference>
<dbReference type="AlphaFoldDB" id="A0A1M5QX59"/>
<dbReference type="SUPFAM" id="SSF53067">
    <property type="entry name" value="Actin-like ATPase domain"/>
    <property type="match status" value="2"/>
</dbReference>
<dbReference type="Proteomes" id="UP000242329">
    <property type="component" value="Unassembled WGS sequence"/>
</dbReference>
<protein>
    <submittedName>
        <fullName evidence="4">Molecular chaperone DnaK</fullName>
    </submittedName>
</protein>
<dbReference type="Pfam" id="PF00012">
    <property type="entry name" value="HSP70"/>
    <property type="match status" value="1"/>
</dbReference>
<proteinExistence type="predicted"/>
<dbReference type="Gene3D" id="3.30.420.40">
    <property type="match status" value="2"/>
</dbReference>
<evidence type="ECO:0000313" key="5">
    <source>
        <dbReference type="Proteomes" id="UP000242329"/>
    </source>
</evidence>
<dbReference type="GO" id="GO:0140662">
    <property type="term" value="F:ATP-dependent protein folding chaperone"/>
    <property type="evidence" value="ECO:0007669"/>
    <property type="project" value="InterPro"/>
</dbReference>
<evidence type="ECO:0000313" key="4">
    <source>
        <dbReference type="EMBL" id="SHH18757.1"/>
    </source>
</evidence>
<dbReference type="STRING" id="1123382.SAMN02745221_01880"/>
<name>A0A1M5QX59_9FIRM</name>
<dbReference type="GO" id="GO:0005524">
    <property type="term" value="F:ATP binding"/>
    <property type="evidence" value="ECO:0007669"/>
    <property type="project" value="UniProtKB-KW"/>
</dbReference>
<dbReference type="RefSeq" id="WP_073093191.1">
    <property type="nucleotide sequence ID" value="NZ_FQWY01000040.1"/>
</dbReference>
<organism evidence="4 5">
    <name type="scientific">Thermosyntropha lipolytica DSM 11003</name>
    <dbReference type="NCBI Taxonomy" id="1123382"/>
    <lineage>
        <taxon>Bacteria</taxon>
        <taxon>Bacillati</taxon>
        <taxon>Bacillota</taxon>
        <taxon>Clostridia</taxon>
        <taxon>Eubacteriales</taxon>
        <taxon>Syntrophomonadaceae</taxon>
        <taxon>Thermosyntropha</taxon>
    </lineage>
</organism>
<dbReference type="Gene3D" id="3.90.640.10">
    <property type="entry name" value="Actin, Chain A, domain 4"/>
    <property type="match status" value="1"/>
</dbReference>
<evidence type="ECO:0000256" key="3">
    <source>
        <dbReference type="ARBA" id="ARBA00023186"/>
    </source>
</evidence>
<dbReference type="InterPro" id="IPR043129">
    <property type="entry name" value="ATPase_NBD"/>
</dbReference>
<dbReference type="InterPro" id="IPR013126">
    <property type="entry name" value="Hsp_70_fam"/>
</dbReference>
<sequence length="482" mass="54146">MFWFGIDFGTTNSACIGIEDKRRVKKFSDDEYPFPSLVIIDRMTGRVYCGREAWRRREELRESCEVIPSIKTYLGTDKTWKIAGRIWTPEMVAAQVFLGLKERVKKRLGTDELKEAVIAVPVGFSPAARAALRKAARMAGIEVKSFVSEPTAALFYHYNEIGHNTRIGVFDWGGGTLDVSVIENRNGCIKELATGGINKAGDYIDRLMAEWIHRRIVRKSGQKISFDDMPAEARDKMLTACEQAKRDLTWDDTAQIQILDYGPLGDVFETIDIEQFTLLINPVIDDAISCFGECLERSGMNIAQLDCILMVGGSVNLRPFNERIAEFWEGKEYYPEGEPEWSVAGGAARLSINEGKHILTQTVGVVMSDGSLYPLFAKGHYINSGDFSTATFALVEDAPAANLVFADGTGNALGYLSVPAFGFFGEKIEVIAWIDEDLILRIKARSLNRSEKSVREWQYDSLRMEYELPVMHLEVDEDDYKI</sequence>
<dbReference type="EMBL" id="FQWY01000040">
    <property type="protein sequence ID" value="SHH18757.1"/>
    <property type="molecule type" value="Genomic_DNA"/>
</dbReference>
<dbReference type="OrthoDB" id="499700at2"/>
<accession>A0A1M5QX59</accession>
<evidence type="ECO:0000256" key="2">
    <source>
        <dbReference type="ARBA" id="ARBA00022840"/>
    </source>
</evidence>
<gene>
    <name evidence="4" type="ORF">SAMN02745221_01880</name>
</gene>
<dbReference type="PANTHER" id="PTHR19375">
    <property type="entry name" value="HEAT SHOCK PROTEIN 70KDA"/>
    <property type="match status" value="1"/>
</dbReference>
<keyword evidence="5" id="KW-1185">Reference proteome</keyword>
<reference evidence="5" key="1">
    <citation type="submission" date="2016-11" db="EMBL/GenBank/DDBJ databases">
        <authorList>
            <person name="Varghese N."/>
            <person name="Submissions S."/>
        </authorList>
    </citation>
    <scope>NUCLEOTIDE SEQUENCE [LARGE SCALE GENOMIC DNA]</scope>
    <source>
        <strain evidence="5">DSM 11003</strain>
    </source>
</reference>
<evidence type="ECO:0000256" key="1">
    <source>
        <dbReference type="ARBA" id="ARBA00022741"/>
    </source>
</evidence>
<keyword evidence="1" id="KW-0547">Nucleotide-binding</keyword>
<keyword evidence="3" id="KW-0143">Chaperone</keyword>
<keyword evidence="2" id="KW-0067">ATP-binding</keyword>